<sequence>MEESLFRLPDELILAPVLQTFPCRERQIRSLATLLHPDAAPVRNLIIHGTSATGKTAATSLLLHHLSSTTPHLRHAIVNASVTITTRHLLETIVSSVATALRWDGDNRRCETLAALDVELVKMLKYEDRGERFRFVLVLDGIDAVREGGAGLLPGMARLSEIIPCLTTVFILTAPPANALHAPSPPSLHFPPYEKADLVQILSMTPPPAIQGASDQETSDLWTRFCAAVYDALVKPAARSLPAFRSACYALWPRFVAPAERGLYSSKEFSKLLVAAKSHFQDESVLNPSIVSARPPRRAGPTTTTTTTTVAAKLSAKPSTDLSALLPRTARMLLLAAYLAAHNAPRHDVTLFSTFHTRQRRRRAPQANARGHRKIARKLLGAHSFVLERMLAIFAAVRAEWLPDARLGLAKVGLDGDVGVGMATLVSLRLLSRVGGGAAAAAAGADVMDRGGKWRVNVGWEVVRAVGRSIGVEVEEWLIE</sequence>
<evidence type="ECO:0000313" key="1">
    <source>
        <dbReference type="EMBL" id="KAI9898115.1"/>
    </source>
</evidence>
<evidence type="ECO:0000313" key="2">
    <source>
        <dbReference type="Proteomes" id="UP001163324"/>
    </source>
</evidence>
<organism evidence="1 2">
    <name type="scientific">Trichothecium roseum</name>
    <dbReference type="NCBI Taxonomy" id="47278"/>
    <lineage>
        <taxon>Eukaryota</taxon>
        <taxon>Fungi</taxon>
        <taxon>Dikarya</taxon>
        <taxon>Ascomycota</taxon>
        <taxon>Pezizomycotina</taxon>
        <taxon>Sordariomycetes</taxon>
        <taxon>Hypocreomycetidae</taxon>
        <taxon>Hypocreales</taxon>
        <taxon>Hypocreales incertae sedis</taxon>
        <taxon>Trichothecium</taxon>
    </lineage>
</organism>
<dbReference type="EMBL" id="CM047945">
    <property type="protein sequence ID" value="KAI9898115.1"/>
    <property type="molecule type" value="Genomic_DNA"/>
</dbReference>
<comment type="caution">
    <text evidence="1">The sequence shown here is derived from an EMBL/GenBank/DDBJ whole genome shotgun (WGS) entry which is preliminary data.</text>
</comment>
<reference evidence="1" key="1">
    <citation type="submission" date="2022-10" db="EMBL/GenBank/DDBJ databases">
        <title>Complete Genome of Trichothecium roseum strain YXFP-22015, a Plant Pathogen Isolated from Citrus.</title>
        <authorList>
            <person name="Wang Y."/>
            <person name="Zhu L."/>
        </authorList>
    </citation>
    <scope>NUCLEOTIDE SEQUENCE</scope>
    <source>
        <strain evidence="1">YXFP-22015</strain>
    </source>
</reference>
<name>A0ACC0UVE8_9HYPO</name>
<protein>
    <submittedName>
        <fullName evidence="1">Uncharacterized protein</fullName>
    </submittedName>
</protein>
<dbReference type="Proteomes" id="UP001163324">
    <property type="component" value="Chromosome 6"/>
</dbReference>
<keyword evidence="2" id="KW-1185">Reference proteome</keyword>
<proteinExistence type="predicted"/>
<gene>
    <name evidence="1" type="ORF">N3K66_006475</name>
</gene>
<accession>A0ACC0UVE8</accession>